<organism evidence="3 5">
    <name type="scientific">Vibrio panuliri</name>
    <dbReference type="NCBI Taxonomy" id="1381081"/>
    <lineage>
        <taxon>Bacteria</taxon>
        <taxon>Pseudomonadati</taxon>
        <taxon>Pseudomonadota</taxon>
        <taxon>Gammaproteobacteria</taxon>
        <taxon>Vibrionales</taxon>
        <taxon>Vibrionaceae</taxon>
        <taxon>Vibrio</taxon>
    </lineage>
</organism>
<dbReference type="PANTHER" id="PTHR32502">
    <property type="entry name" value="N-ACETYLGALACTOSAMINE PERMEASE II COMPONENT-RELATED"/>
    <property type="match status" value="1"/>
</dbReference>
<feature type="transmembrane region" description="Helical" evidence="1">
    <location>
        <begin position="183"/>
        <end position="204"/>
    </location>
</feature>
<evidence type="ECO:0000313" key="5">
    <source>
        <dbReference type="Proteomes" id="UP000186313"/>
    </source>
</evidence>
<protein>
    <recommendedName>
        <fullName evidence="6">PTS mannose transporter subunit IID</fullName>
    </recommendedName>
</protein>
<keyword evidence="4" id="KW-1185">Reference proteome</keyword>
<evidence type="ECO:0008006" key="6">
    <source>
        <dbReference type="Google" id="ProtNLM"/>
    </source>
</evidence>
<dbReference type="STRING" id="1381081.BIY22_14810"/>
<dbReference type="InterPro" id="IPR004704">
    <property type="entry name" value="PTS_IID_man"/>
</dbReference>
<reference evidence="4 5" key="1">
    <citation type="submission" date="2016-09" db="EMBL/GenBank/DDBJ databases">
        <title>Genomic Taxonomy of the Vibrionaceae.</title>
        <authorList>
            <person name="Gonzalez-Castillo A."/>
            <person name="Gomez-Gil B."/>
            <person name="Enciso-Ibarra K."/>
        </authorList>
    </citation>
    <scope>NUCLEOTIDE SEQUENCE [LARGE SCALE GENOMIC DNA]</scope>
    <source>
        <strain evidence="2 4">CAIM 1902</strain>
        <strain evidence="3 5">CAIM 703</strain>
    </source>
</reference>
<dbReference type="Proteomes" id="UP000186313">
    <property type="component" value="Unassembled WGS sequence"/>
</dbReference>
<feature type="transmembrane region" description="Helical" evidence="1">
    <location>
        <begin position="101"/>
        <end position="127"/>
    </location>
</feature>
<dbReference type="PROSITE" id="PS51108">
    <property type="entry name" value="PTS_EIID"/>
    <property type="match status" value="1"/>
</dbReference>
<keyword evidence="1" id="KW-0812">Transmembrane</keyword>
<dbReference type="EMBL" id="MJMH01000171">
    <property type="protein sequence ID" value="OLQ91854.1"/>
    <property type="molecule type" value="Genomic_DNA"/>
</dbReference>
<sequence>MDQIDKQVLRDIFLRSNTLELSFNYEKMQALGFCYSITPALEAYYRDSKPQLSDALVRNMALFNITPAMSPFVLGVAASLEKEVSKNPKMQSSMVNNIKSSLMAPLSGIGDSFFWGTFRIIAAGIGISMAQQGSIMGMLMFLLLFNIPNYGVRWFGLNLGFKLGTKLIDQMASGNVIDRINKIFGIVGLMCVGGMTATMVKLNLATEIEVSGAIVNFQNILDQILPNILPLGATLLCYKLIQNGHSVNKILVGIIVASIAGKAVGLL</sequence>
<dbReference type="EMBL" id="MJMJ01000002">
    <property type="protein sequence ID" value="OLQ92690.1"/>
    <property type="molecule type" value="Genomic_DNA"/>
</dbReference>
<evidence type="ECO:0000313" key="4">
    <source>
        <dbReference type="Proteomes" id="UP000186039"/>
    </source>
</evidence>
<comment type="caution">
    <text evidence="3">The sequence shown here is derived from an EMBL/GenBank/DDBJ whole genome shotgun (WGS) entry which is preliminary data.</text>
</comment>
<dbReference type="Pfam" id="PF03613">
    <property type="entry name" value="EIID-AGA"/>
    <property type="match status" value="1"/>
</dbReference>
<dbReference type="Proteomes" id="UP000186039">
    <property type="component" value="Unassembled WGS sequence"/>
</dbReference>
<name>A0A1Q9HP93_9VIBR</name>
<accession>A0A1Q9HP93</accession>
<dbReference type="PANTHER" id="PTHR32502:SF23">
    <property type="entry name" value="TRANSPORT PROTEIN, PTS SYSTEM"/>
    <property type="match status" value="1"/>
</dbReference>
<dbReference type="AlphaFoldDB" id="A0A1Q9HP93"/>
<evidence type="ECO:0000256" key="1">
    <source>
        <dbReference type="SAM" id="Phobius"/>
    </source>
</evidence>
<keyword evidence="1" id="KW-1133">Transmembrane helix</keyword>
<dbReference type="GO" id="GO:0009401">
    <property type="term" value="P:phosphoenolpyruvate-dependent sugar phosphotransferase system"/>
    <property type="evidence" value="ECO:0007669"/>
    <property type="project" value="InterPro"/>
</dbReference>
<proteinExistence type="predicted"/>
<keyword evidence="1" id="KW-0472">Membrane</keyword>
<dbReference type="GO" id="GO:0005886">
    <property type="term" value="C:plasma membrane"/>
    <property type="evidence" value="ECO:0007669"/>
    <property type="project" value="TreeGrafter"/>
</dbReference>
<evidence type="ECO:0000313" key="2">
    <source>
        <dbReference type="EMBL" id="OLQ91854.1"/>
    </source>
</evidence>
<evidence type="ECO:0000313" key="3">
    <source>
        <dbReference type="EMBL" id="OLQ92690.1"/>
    </source>
</evidence>
<feature type="transmembrane region" description="Helical" evidence="1">
    <location>
        <begin position="133"/>
        <end position="152"/>
    </location>
</feature>
<gene>
    <name evidence="2" type="ORF">BIY20_09505</name>
    <name evidence="3" type="ORF">BIY22_14810</name>
</gene>
<feature type="transmembrane region" description="Helical" evidence="1">
    <location>
        <begin position="60"/>
        <end position="80"/>
    </location>
</feature>
<dbReference type="InterPro" id="IPR050303">
    <property type="entry name" value="GatZ_KbaZ_carbometab"/>
</dbReference>